<sequence length="127" mass="13683">MTTAGGVGVGVGAGRFMAYSPSPSAPHSPHISGLRSSAASSALVVEQEKYLSELLAERHKISPFLPVLPNTYRLLNQGEVTQALFFSSLFCFLDEGSEWFCLNKMDGKYLRYGLALSTSMTLTIDGS</sequence>
<organism evidence="1 2">
    <name type="scientific">Populus alba x Populus x berolinensis</name>
    <dbReference type="NCBI Taxonomy" id="444605"/>
    <lineage>
        <taxon>Eukaryota</taxon>
        <taxon>Viridiplantae</taxon>
        <taxon>Streptophyta</taxon>
        <taxon>Embryophyta</taxon>
        <taxon>Tracheophyta</taxon>
        <taxon>Spermatophyta</taxon>
        <taxon>Magnoliopsida</taxon>
        <taxon>eudicotyledons</taxon>
        <taxon>Gunneridae</taxon>
        <taxon>Pentapetalae</taxon>
        <taxon>rosids</taxon>
        <taxon>fabids</taxon>
        <taxon>Malpighiales</taxon>
        <taxon>Salicaceae</taxon>
        <taxon>Saliceae</taxon>
        <taxon>Populus</taxon>
    </lineage>
</organism>
<keyword evidence="2" id="KW-1185">Reference proteome</keyword>
<name>A0AAD6RUL3_9ROSI</name>
<gene>
    <name evidence="1" type="ORF">NC653_004680</name>
</gene>
<protein>
    <submittedName>
        <fullName evidence="1">Uncharacterized protein</fullName>
    </submittedName>
</protein>
<dbReference type="EMBL" id="JAQIZT010000001">
    <property type="protein sequence ID" value="KAJ7015450.1"/>
    <property type="molecule type" value="Genomic_DNA"/>
</dbReference>
<proteinExistence type="predicted"/>
<evidence type="ECO:0000313" key="2">
    <source>
        <dbReference type="Proteomes" id="UP001164929"/>
    </source>
</evidence>
<dbReference type="AlphaFoldDB" id="A0AAD6RUL3"/>
<reference evidence="1 2" key="1">
    <citation type="journal article" date="2023" name="Mol. Ecol. Resour.">
        <title>Chromosome-level genome assembly of a triploid poplar Populus alba 'Berolinensis'.</title>
        <authorList>
            <person name="Chen S."/>
            <person name="Yu Y."/>
            <person name="Wang X."/>
            <person name="Wang S."/>
            <person name="Zhang T."/>
            <person name="Zhou Y."/>
            <person name="He R."/>
            <person name="Meng N."/>
            <person name="Wang Y."/>
            <person name="Liu W."/>
            <person name="Liu Z."/>
            <person name="Liu J."/>
            <person name="Guo Q."/>
            <person name="Huang H."/>
            <person name="Sederoff R.R."/>
            <person name="Wang G."/>
            <person name="Qu G."/>
            <person name="Chen S."/>
        </authorList>
    </citation>
    <scope>NUCLEOTIDE SEQUENCE [LARGE SCALE GENOMIC DNA]</scope>
    <source>
        <strain evidence="1">SC-2020</strain>
    </source>
</reference>
<evidence type="ECO:0000313" key="1">
    <source>
        <dbReference type="EMBL" id="KAJ7015450.1"/>
    </source>
</evidence>
<comment type="caution">
    <text evidence="1">The sequence shown here is derived from an EMBL/GenBank/DDBJ whole genome shotgun (WGS) entry which is preliminary data.</text>
</comment>
<accession>A0AAD6RUL3</accession>
<dbReference type="Proteomes" id="UP001164929">
    <property type="component" value="Chromosome 1"/>
</dbReference>